<proteinExistence type="predicted"/>
<evidence type="ECO:0000313" key="2">
    <source>
        <dbReference type="EMBL" id="GIE25281.1"/>
    </source>
</evidence>
<keyword evidence="3" id="KW-1185">Reference proteome</keyword>
<organism evidence="2 3">
    <name type="scientific">Winogradskya humida</name>
    <dbReference type="NCBI Taxonomy" id="113566"/>
    <lineage>
        <taxon>Bacteria</taxon>
        <taxon>Bacillati</taxon>
        <taxon>Actinomycetota</taxon>
        <taxon>Actinomycetes</taxon>
        <taxon>Micromonosporales</taxon>
        <taxon>Micromonosporaceae</taxon>
        <taxon>Winogradskya</taxon>
    </lineage>
</organism>
<dbReference type="EMBL" id="BOMN01000117">
    <property type="protein sequence ID" value="GIE25281.1"/>
    <property type="molecule type" value="Genomic_DNA"/>
</dbReference>
<evidence type="ECO:0000313" key="3">
    <source>
        <dbReference type="Proteomes" id="UP000603200"/>
    </source>
</evidence>
<dbReference type="InterPro" id="IPR056670">
    <property type="entry name" value="DUF7768"/>
</dbReference>
<reference evidence="2 3" key="1">
    <citation type="submission" date="2021-01" db="EMBL/GenBank/DDBJ databases">
        <title>Whole genome shotgun sequence of Actinoplanes humidus NBRC 14915.</title>
        <authorList>
            <person name="Komaki H."/>
            <person name="Tamura T."/>
        </authorList>
    </citation>
    <scope>NUCLEOTIDE SEQUENCE [LARGE SCALE GENOMIC DNA]</scope>
    <source>
        <strain evidence="2 3">NBRC 14915</strain>
    </source>
</reference>
<name>A0ABQ4A351_9ACTN</name>
<feature type="domain" description="DUF7768" evidence="1">
    <location>
        <begin position="35"/>
        <end position="107"/>
    </location>
</feature>
<accession>A0ABQ4A351</accession>
<evidence type="ECO:0000259" key="1">
    <source>
        <dbReference type="Pfam" id="PF24963"/>
    </source>
</evidence>
<comment type="caution">
    <text evidence="2">The sequence shown here is derived from an EMBL/GenBank/DDBJ whole genome shotgun (WGS) entry which is preliminary data.</text>
</comment>
<dbReference type="RefSeq" id="WP_203842231.1">
    <property type="nucleotide sequence ID" value="NZ_BAAATV010000020.1"/>
</dbReference>
<gene>
    <name evidence="2" type="ORF">Ahu01nite_083830</name>
</gene>
<sequence>MEYERKDVKVQDVTGVIPVVYTAHSKLTFFCRDVIAEFVLRQNRLPLNPFRIFDYFLGDRVDRDLVRRGNNNLVRIANEIWVFGDIADGVLLEIRLAEKLGKPVRYFTLGTRVSEIVEVLPSVVTVEDEVLQTTGLAMEQIREALESAHRAANDQHAASAR</sequence>
<dbReference type="Proteomes" id="UP000603200">
    <property type="component" value="Unassembled WGS sequence"/>
</dbReference>
<dbReference type="Pfam" id="PF24963">
    <property type="entry name" value="DUF7768"/>
    <property type="match status" value="1"/>
</dbReference>
<protein>
    <recommendedName>
        <fullName evidence="1">DUF7768 domain-containing protein</fullName>
    </recommendedName>
</protein>